<dbReference type="Proteomes" id="UP000237000">
    <property type="component" value="Unassembled WGS sequence"/>
</dbReference>
<evidence type="ECO:0000313" key="6">
    <source>
        <dbReference type="Proteomes" id="UP000237000"/>
    </source>
</evidence>
<dbReference type="InterPro" id="IPR002213">
    <property type="entry name" value="UDP_glucos_trans"/>
</dbReference>
<protein>
    <submittedName>
        <fullName evidence="5">UDP-glucuronosyl/UDP-glucosyltransferase</fullName>
    </submittedName>
</protein>
<keyword evidence="3 5" id="KW-0808">Transferase</keyword>
<keyword evidence="2" id="KW-0328">Glycosyltransferase</keyword>
<evidence type="ECO:0000256" key="1">
    <source>
        <dbReference type="ARBA" id="ARBA00009995"/>
    </source>
</evidence>
<accession>A0A2P5EGP6</accession>
<organism evidence="5 6">
    <name type="scientific">Trema orientale</name>
    <name type="common">Charcoal tree</name>
    <name type="synonym">Celtis orientalis</name>
    <dbReference type="NCBI Taxonomy" id="63057"/>
    <lineage>
        <taxon>Eukaryota</taxon>
        <taxon>Viridiplantae</taxon>
        <taxon>Streptophyta</taxon>
        <taxon>Embryophyta</taxon>
        <taxon>Tracheophyta</taxon>
        <taxon>Spermatophyta</taxon>
        <taxon>Magnoliopsida</taxon>
        <taxon>eudicotyledons</taxon>
        <taxon>Gunneridae</taxon>
        <taxon>Pentapetalae</taxon>
        <taxon>rosids</taxon>
        <taxon>fabids</taxon>
        <taxon>Rosales</taxon>
        <taxon>Cannabaceae</taxon>
        <taxon>Trema</taxon>
    </lineage>
</organism>
<gene>
    <name evidence="5" type="ORF">TorRG33x02_194290</name>
</gene>
<dbReference type="FunFam" id="3.40.50.2000:FF:000037">
    <property type="entry name" value="Glycosyltransferase"/>
    <property type="match status" value="1"/>
</dbReference>
<feature type="region of interest" description="Disordered" evidence="4">
    <location>
        <begin position="249"/>
        <end position="273"/>
    </location>
</feature>
<dbReference type="SUPFAM" id="SSF53756">
    <property type="entry name" value="UDP-Glycosyltransferase/glycogen phosphorylase"/>
    <property type="match status" value="1"/>
</dbReference>
<evidence type="ECO:0000256" key="3">
    <source>
        <dbReference type="ARBA" id="ARBA00022679"/>
    </source>
</evidence>
<dbReference type="FunCoup" id="A0A2P5EGP6">
    <property type="interactions" value="3"/>
</dbReference>
<dbReference type="InParanoid" id="A0A2P5EGP6"/>
<dbReference type="AlphaFoldDB" id="A0A2P5EGP6"/>
<comment type="caution">
    <text evidence="5">The sequence shown here is derived from an EMBL/GenBank/DDBJ whole genome shotgun (WGS) entry which is preliminary data.</text>
</comment>
<dbReference type="EMBL" id="JXTC01000157">
    <property type="protein sequence ID" value="PON84725.1"/>
    <property type="molecule type" value="Genomic_DNA"/>
</dbReference>
<name>A0A2P5EGP6_TREOI</name>
<reference evidence="6" key="1">
    <citation type="submission" date="2016-06" db="EMBL/GenBank/DDBJ databases">
        <title>Parallel loss of symbiosis genes in relatives of nitrogen-fixing non-legume Parasponia.</title>
        <authorList>
            <person name="Van Velzen R."/>
            <person name="Holmer R."/>
            <person name="Bu F."/>
            <person name="Rutten L."/>
            <person name="Van Zeijl A."/>
            <person name="Liu W."/>
            <person name="Santuari L."/>
            <person name="Cao Q."/>
            <person name="Sharma T."/>
            <person name="Shen D."/>
            <person name="Roswanjaya Y."/>
            <person name="Wardhani T."/>
            <person name="Kalhor M.S."/>
            <person name="Jansen J."/>
            <person name="Van den Hoogen J."/>
            <person name="Gungor B."/>
            <person name="Hartog M."/>
            <person name="Hontelez J."/>
            <person name="Verver J."/>
            <person name="Yang W.-C."/>
            <person name="Schijlen E."/>
            <person name="Repin R."/>
            <person name="Schilthuizen M."/>
            <person name="Schranz E."/>
            <person name="Heidstra R."/>
            <person name="Miyata K."/>
            <person name="Fedorova E."/>
            <person name="Kohlen W."/>
            <person name="Bisseling T."/>
            <person name="Smit S."/>
            <person name="Geurts R."/>
        </authorList>
    </citation>
    <scope>NUCLEOTIDE SEQUENCE [LARGE SCALE GENOMIC DNA]</scope>
    <source>
        <strain evidence="6">cv. RG33-2</strain>
    </source>
</reference>
<evidence type="ECO:0000256" key="4">
    <source>
        <dbReference type="SAM" id="MobiDB-lite"/>
    </source>
</evidence>
<dbReference type="PANTHER" id="PTHR48049:SF160">
    <property type="entry name" value="UDP-GLYCOSYLTRANSFERASE 91A1"/>
    <property type="match status" value="1"/>
</dbReference>
<dbReference type="OrthoDB" id="1188768at2759"/>
<dbReference type="Pfam" id="PF00201">
    <property type="entry name" value="UDPGT"/>
    <property type="match status" value="1"/>
</dbReference>
<evidence type="ECO:0000256" key="2">
    <source>
        <dbReference type="ARBA" id="ARBA00022676"/>
    </source>
</evidence>
<keyword evidence="6" id="KW-1185">Reference proteome</keyword>
<dbReference type="FunFam" id="3.40.50.2000:FF:000088">
    <property type="entry name" value="Glycosyltransferase"/>
    <property type="match status" value="1"/>
</dbReference>
<dbReference type="CDD" id="cd03784">
    <property type="entry name" value="GT1_Gtf-like"/>
    <property type="match status" value="1"/>
</dbReference>
<proteinExistence type="inferred from homology"/>
<comment type="similarity">
    <text evidence="1">Belongs to the UDP-glycosyltransferase family.</text>
</comment>
<evidence type="ECO:0000313" key="5">
    <source>
        <dbReference type="EMBL" id="PON84725.1"/>
    </source>
</evidence>
<dbReference type="InterPro" id="IPR050481">
    <property type="entry name" value="UDP-glycosyltransf_plant"/>
</dbReference>
<dbReference type="GO" id="GO:0035251">
    <property type="term" value="F:UDP-glucosyltransferase activity"/>
    <property type="evidence" value="ECO:0007669"/>
    <property type="project" value="InterPro"/>
</dbReference>
<dbReference type="Gene3D" id="3.40.50.2000">
    <property type="entry name" value="Glycogen Phosphorylase B"/>
    <property type="match status" value="2"/>
</dbReference>
<dbReference type="PANTHER" id="PTHR48049">
    <property type="entry name" value="GLYCOSYLTRANSFERASE"/>
    <property type="match status" value="1"/>
</dbReference>
<sequence>MAPSGIDQTLTAEERDDVKLHIAMFPWLAFGHILPYLELAKLFAQKGHQISFISTPKNIHRLPKLPPSLSPLINLVKLPSLNLPNDSESTSDLPREKVPTLKKAHDGLRDPLSDFLQSSKPDWLLFDFAAYWVPDMARDIGLPNVYFSIFTAASLGYIGAEVPDYRTEPDDFVVAPKWVPFPSTVAYRKYEVSKVFDDLTGMDDDVSVCYRIAKALRGCHAVAVRSCWELETEWLNLLRDLLGKPVLPIGQLPPAPPPNDNEEDENDESWRSTKRWLDLQPKRSVVYVAFGSEAVPSQDELTEIALGLELSGFPFFWALRARSDSVELPTGFGPRTREQGIVCTSWAPQLKILGHDSVGGFLTHSGWSSVVEALQFGVPLVLLTFTNDQGLNAKLLQEKMIGYLVPRDENDGSFTRESVAESLKLVVEKEGGKVYKDKAKEMSPVFGDRGVQNKYVDEFLGYLKAHNTTIWPKE</sequence>